<dbReference type="Pfam" id="PF08546">
    <property type="entry name" value="ApbA_C"/>
    <property type="match status" value="1"/>
</dbReference>
<reference evidence="7 8" key="1">
    <citation type="submission" date="2016-11" db="EMBL/GenBank/DDBJ databases">
        <authorList>
            <person name="Jaros S."/>
            <person name="Januszkiewicz K."/>
            <person name="Wedrychowicz H."/>
        </authorList>
    </citation>
    <scope>NUCLEOTIDE SEQUENCE [LARGE SCALE GENOMIC DNA]</scope>
    <source>
        <strain evidence="7 8">DSM 10068</strain>
    </source>
</reference>
<comment type="catalytic activity">
    <reaction evidence="4">
        <text>(R)-pantoate + NADP(+) = 2-dehydropantoate + NADPH + H(+)</text>
        <dbReference type="Rhea" id="RHEA:16233"/>
        <dbReference type="ChEBI" id="CHEBI:11561"/>
        <dbReference type="ChEBI" id="CHEBI:15378"/>
        <dbReference type="ChEBI" id="CHEBI:15980"/>
        <dbReference type="ChEBI" id="CHEBI:57783"/>
        <dbReference type="ChEBI" id="CHEBI:58349"/>
        <dbReference type="EC" id="1.1.1.169"/>
    </reaction>
</comment>
<dbReference type="InterPro" id="IPR036291">
    <property type="entry name" value="NAD(P)-bd_dom_sf"/>
</dbReference>
<dbReference type="PANTHER" id="PTHR21708:SF26">
    <property type="entry name" value="2-DEHYDROPANTOATE 2-REDUCTASE"/>
    <property type="match status" value="1"/>
</dbReference>
<feature type="domain" description="Ketopantoate reductase C-terminal" evidence="6">
    <location>
        <begin position="186"/>
        <end position="313"/>
    </location>
</feature>
<dbReference type="InterPro" id="IPR051402">
    <property type="entry name" value="KPR-Related"/>
</dbReference>
<dbReference type="InterPro" id="IPR013752">
    <property type="entry name" value="KPA_reductase"/>
</dbReference>
<gene>
    <name evidence="7" type="ORF">SAMN02745823_00285</name>
</gene>
<feature type="domain" description="Ketopantoate reductase N-terminal" evidence="5">
    <location>
        <begin position="3"/>
        <end position="139"/>
    </location>
</feature>
<comment type="similarity">
    <text evidence="1 4">Belongs to the ketopantoate reductase family.</text>
</comment>
<keyword evidence="2 4" id="KW-0521">NADP</keyword>
<evidence type="ECO:0000256" key="4">
    <source>
        <dbReference type="RuleBase" id="RU362068"/>
    </source>
</evidence>
<dbReference type="Gene3D" id="3.40.50.720">
    <property type="entry name" value="NAD(P)-binding Rossmann-like Domain"/>
    <property type="match status" value="1"/>
</dbReference>
<dbReference type="GO" id="GO:0005737">
    <property type="term" value="C:cytoplasm"/>
    <property type="evidence" value="ECO:0007669"/>
    <property type="project" value="TreeGrafter"/>
</dbReference>
<dbReference type="Pfam" id="PF02558">
    <property type="entry name" value="ApbA"/>
    <property type="match status" value="1"/>
</dbReference>
<dbReference type="SUPFAM" id="SSF48179">
    <property type="entry name" value="6-phosphogluconate dehydrogenase C-terminal domain-like"/>
    <property type="match status" value="1"/>
</dbReference>
<evidence type="ECO:0000259" key="5">
    <source>
        <dbReference type="Pfam" id="PF02558"/>
    </source>
</evidence>
<evidence type="ECO:0000259" key="6">
    <source>
        <dbReference type="Pfam" id="PF08546"/>
    </source>
</evidence>
<evidence type="ECO:0000313" key="7">
    <source>
        <dbReference type="EMBL" id="SHH55824.1"/>
    </source>
</evidence>
<dbReference type="EC" id="1.1.1.169" evidence="4"/>
<keyword evidence="8" id="KW-1185">Reference proteome</keyword>
<dbReference type="GO" id="GO:0008677">
    <property type="term" value="F:2-dehydropantoate 2-reductase activity"/>
    <property type="evidence" value="ECO:0007669"/>
    <property type="project" value="UniProtKB-EC"/>
</dbReference>
<keyword evidence="4" id="KW-0566">Pantothenate biosynthesis</keyword>
<keyword evidence="3 4" id="KW-0560">Oxidoreductase</keyword>
<name>A0A1M5TYQ3_9FIRM</name>
<dbReference type="RefSeq" id="WP_073075848.1">
    <property type="nucleotide sequence ID" value="NZ_FQXV01000001.1"/>
</dbReference>
<dbReference type="InterPro" id="IPR013328">
    <property type="entry name" value="6PGD_dom2"/>
</dbReference>
<dbReference type="SUPFAM" id="SSF51735">
    <property type="entry name" value="NAD(P)-binding Rossmann-fold domains"/>
    <property type="match status" value="1"/>
</dbReference>
<dbReference type="Proteomes" id="UP000183995">
    <property type="component" value="Unassembled WGS sequence"/>
</dbReference>
<dbReference type="GO" id="GO:0015940">
    <property type="term" value="P:pantothenate biosynthetic process"/>
    <property type="evidence" value="ECO:0007669"/>
    <property type="project" value="UniProtKB-UniPathway"/>
</dbReference>
<accession>A0A1M5TYQ3</accession>
<dbReference type="AlphaFoldDB" id="A0A1M5TYQ3"/>
<comment type="function">
    <text evidence="4">Catalyzes the NADPH-dependent reduction of ketopantoate into pantoic acid.</text>
</comment>
<sequence length="325" mass="35743">MKIAILGAGAMGAMVGAYLKKGGGEVYFVDPYEAHMKAVSENGLFMEIEGHAPETVRVDGATIRAEDVGVCDVVILLVKGINTTSSVQNNKALFGDGTVVLTLQNGIGNADLLKRLLPEENIGHGILKSSATLYAPGKIFGRDRFPDSPAGAFFYPLGKETRRFDTYRRLVDIFTAGGFIARLDENIEAIIWDKLYNNAVFNCPCAILQIAPQDFISHEMGTELYKHIGREVCAVATAKGIPMDAEDYWTHHGLPSIPKGPVTERHYTSAIHDVSRGNRTEVDFLNGAVYREGQKLGVPAPYNETIWRMTRILEDTYDLKYVPES</sequence>
<proteinExistence type="inferred from homology"/>
<dbReference type="UniPathway" id="UPA00028">
    <property type="reaction ID" value="UER00004"/>
</dbReference>
<dbReference type="EMBL" id="FQXV01000001">
    <property type="protein sequence ID" value="SHH55824.1"/>
    <property type="molecule type" value="Genomic_DNA"/>
</dbReference>
<dbReference type="Gene3D" id="1.10.1040.10">
    <property type="entry name" value="N-(1-d-carboxylethyl)-l-norvaline Dehydrogenase, domain 2"/>
    <property type="match status" value="1"/>
</dbReference>
<comment type="pathway">
    <text evidence="4">Cofactor biosynthesis; (R)-pantothenate biosynthesis; (R)-pantoate from 3-methyl-2-oxobutanoate: step 2/2.</text>
</comment>
<dbReference type="InterPro" id="IPR013332">
    <property type="entry name" value="KPR_N"/>
</dbReference>
<evidence type="ECO:0000256" key="1">
    <source>
        <dbReference type="ARBA" id="ARBA00007870"/>
    </source>
</evidence>
<evidence type="ECO:0000313" key="8">
    <source>
        <dbReference type="Proteomes" id="UP000183995"/>
    </source>
</evidence>
<protein>
    <recommendedName>
        <fullName evidence="4">2-dehydropantoate 2-reductase</fullName>
        <ecNumber evidence="4">1.1.1.169</ecNumber>
    </recommendedName>
    <alternativeName>
        <fullName evidence="4">Ketopantoate reductase</fullName>
    </alternativeName>
</protein>
<dbReference type="NCBIfam" id="TIGR00745">
    <property type="entry name" value="apbA_panE"/>
    <property type="match status" value="1"/>
</dbReference>
<evidence type="ECO:0000256" key="3">
    <source>
        <dbReference type="ARBA" id="ARBA00023002"/>
    </source>
</evidence>
<organism evidence="7 8">
    <name type="scientific">Sporobacter termitidis DSM 10068</name>
    <dbReference type="NCBI Taxonomy" id="1123282"/>
    <lineage>
        <taxon>Bacteria</taxon>
        <taxon>Bacillati</taxon>
        <taxon>Bacillota</taxon>
        <taxon>Clostridia</taxon>
        <taxon>Eubacteriales</taxon>
        <taxon>Oscillospiraceae</taxon>
        <taxon>Sporobacter</taxon>
    </lineage>
</organism>
<dbReference type="PANTHER" id="PTHR21708">
    <property type="entry name" value="PROBABLE 2-DEHYDROPANTOATE 2-REDUCTASE"/>
    <property type="match status" value="1"/>
</dbReference>
<dbReference type="STRING" id="1123282.SAMN02745823_00285"/>
<dbReference type="InterPro" id="IPR008927">
    <property type="entry name" value="6-PGluconate_DH-like_C_sf"/>
</dbReference>
<evidence type="ECO:0000256" key="2">
    <source>
        <dbReference type="ARBA" id="ARBA00022857"/>
    </source>
</evidence>
<dbReference type="OrthoDB" id="9772736at2"/>
<dbReference type="InterPro" id="IPR003710">
    <property type="entry name" value="ApbA"/>
</dbReference>